<gene>
    <name evidence="1" type="ORF">FH972_024299</name>
</gene>
<sequence length="85" mass="8945">MWQKPVEAAGGACLCCFVGGSESTSIESASPSTSSIFRLAFLPRPLPCGGDLLVAAEMENGERGGIGCCARREEWRDFGHGRGLP</sequence>
<keyword evidence="2" id="KW-1185">Reference proteome</keyword>
<name>A0A5N6KXN4_9ROSI</name>
<reference evidence="1 2" key="1">
    <citation type="submission" date="2019-06" db="EMBL/GenBank/DDBJ databases">
        <title>A chromosomal-level reference genome of Carpinus fangiana (Coryloideae, Betulaceae).</title>
        <authorList>
            <person name="Yang X."/>
            <person name="Wang Z."/>
            <person name="Zhang L."/>
            <person name="Hao G."/>
            <person name="Liu J."/>
            <person name="Yang Y."/>
        </authorList>
    </citation>
    <scope>NUCLEOTIDE SEQUENCE [LARGE SCALE GENOMIC DNA]</scope>
    <source>
        <strain evidence="1">Cfa_2016G</strain>
        <tissue evidence="1">Leaf</tissue>
    </source>
</reference>
<dbReference type="AlphaFoldDB" id="A0A5N6KXN4"/>
<dbReference type="EMBL" id="VIBQ01000017">
    <property type="protein sequence ID" value="KAB8360559.1"/>
    <property type="molecule type" value="Genomic_DNA"/>
</dbReference>
<organism evidence="1 2">
    <name type="scientific">Carpinus fangiana</name>
    <dbReference type="NCBI Taxonomy" id="176857"/>
    <lineage>
        <taxon>Eukaryota</taxon>
        <taxon>Viridiplantae</taxon>
        <taxon>Streptophyta</taxon>
        <taxon>Embryophyta</taxon>
        <taxon>Tracheophyta</taxon>
        <taxon>Spermatophyta</taxon>
        <taxon>Magnoliopsida</taxon>
        <taxon>eudicotyledons</taxon>
        <taxon>Gunneridae</taxon>
        <taxon>Pentapetalae</taxon>
        <taxon>rosids</taxon>
        <taxon>fabids</taxon>
        <taxon>Fagales</taxon>
        <taxon>Betulaceae</taxon>
        <taxon>Carpinus</taxon>
    </lineage>
</organism>
<proteinExistence type="predicted"/>
<evidence type="ECO:0000313" key="2">
    <source>
        <dbReference type="Proteomes" id="UP000327013"/>
    </source>
</evidence>
<dbReference type="Proteomes" id="UP000327013">
    <property type="component" value="Unassembled WGS sequence"/>
</dbReference>
<evidence type="ECO:0000313" key="1">
    <source>
        <dbReference type="EMBL" id="KAB8360559.1"/>
    </source>
</evidence>
<accession>A0A5N6KXN4</accession>
<comment type="caution">
    <text evidence="1">The sequence shown here is derived from an EMBL/GenBank/DDBJ whole genome shotgun (WGS) entry which is preliminary data.</text>
</comment>
<protein>
    <submittedName>
        <fullName evidence="1">Uncharacterized protein</fullName>
    </submittedName>
</protein>